<dbReference type="GO" id="GO:0046872">
    <property type="term" value="F:metal ion binding"/>
    <property type="evidence" value="ECO:0007669"/>
    <property type="project" value="UniProtKB-KW"/>
</dbReference>
<comment type="similarity">
    <text evidence="2">Belongs to the PP2C family.</text>
</comment>
<evidence type="ECO:0000313" key="13">
    <source>
        <dbReference type="EMBL" id="CAL4775001.1"/>
    </source>
</evidence>
<dbReference type="Gene3D" id="3.60.40.10">
    <property type="entry name" value="PPM-type phosphatase domain"/>
    <property type="match status" value="1"/>
</dbReference>
<evidence type="ECO:0000256" key="8">
    <source>
        <dbReference type="ARBA" id="ARBA00023211"/>
    </source>
</evidence>
<dbReference type="EC" id="3.1.3.16" evidence="3"/>
<accession>A0A9P1C9X5</accession>
<dbReference type="SUPFAM" id="SSF81606">
    <property type="entry name" value="PP2C-like"/>
    <property type="match status" value="1"/>
</dbReference>
<sequence>MEVNRRPDLPDLRVARFTVRRLPQVLASFGGADMEASFRQAYLHLDELLRRPSSASELRDLTLPGNETQDNAENCGTTAVCCLIQGQEMILAHVGDSRAVLCQQGRAVRLTEDHKPELVRESARIEAAGGFVQEGATAMGSGKEYRVNGGLNLSRALGDLRYKSDVKLKPWEQPLGEDGLANGRNRTWLISAAMFRFGVVSALATAVTADSVLDGALAWIKANGEEVLDTTQHCVAAAKIASGLHSKCGQVFNPEGWAAFAAWGLLESLEYVDYPLASQLKNSSFIESAKEQTIKAGRGWSTMALFLSLRICLDPSFGSV</sequence>
<keyword evidence="5" id="KW-0378">Hydrolase</keyword>
<feature type="domain" description="PPM-type phosphatase" evidence="11">
    <location>
        <begin position="1"/>
        <end position="309"/>
    </location>
</feature>
<dbReference type="GO" id="GO:0004722">
    <property type="term" value="F:protein serine/threonine phosphatase activity"/>
    <property type="evidence" value="ECO:0007669"/>
    <property type="project" value="UniProtKB-EC"/>
</dbReference>
<comment type="catalytic activity">
    <reaction evidence="10">
        <text>O-phospho-L-threonyl-[protein] + H2O = L-threonyl-[protein] + phosphate</text>
        <dbReference type="Rhea" id="RHEA:47004"/>
        <dbReference type="Rhea" id="RHEA-COMP:11060"/>
        <dbReference type="Rhea" id="RHEA-COMP:11605"/>
        <dbReference type="ChEBI" id="CHEBI:15377"/>
        <dbReference type="ChEBI" id="CHEBI:30013"/>
        <dbReference type="ChEBI" id="CHEBI:43474"/>
        <dbReference type="ChEBI" id="CHEBI:61977"/>
        <dbReference type="EC" id="3.1.3.16"/>
    </reaction>
</comment>
<evidence type="ECO:0000256" key="9">
    <source>
        <dbReference type="ARBA" id="ARBA00047761"/>
    </source>
</evidence>
<evidence type="ECO:0000256" key="7">
    <source>
        <dbReference type="ARBA" id="ARBA00022912"/>
    </source>
</evidence>
<dbReference type="InterPro" id="IPR036457">
    <property type="entry name" value="PPM-type-like_dom_sf"/>
</dbReference>
<evidence type="ECO:0000259" key="11">
    <source>
        <dbReference type="PROSITE" id="PS51746"/>
    </source>
</evidence>
<evidence type="ECO:0000313" key="14">
    <source>
        <dbReference type="Proteomes" id="UP001152797"/>
    </source>
</evidence>
<dbReference type="Proteomes" id="UP001152797">
    <property type="component" value="Unassembled WGS sequence"/>
</dbReference>
<dbReference type="Pfam" id="PF00481">
    <property type="entry name" value="PP2C"/>
    <property type="match status" value="1"/>
</dbReference>
<gene>
    <name evidence="12" type="ORF">C1SCF055_LOCUS14942</name>
</gene>
<evidence type="ECO:0000256" key="4">
    <source>
        <dbReference type="ARBA" id="ARBA00022723"/>
    </source>
</evidence>
<evidence type="ECO:0000256" key="6">
    <source>
        <dbReference type="ARBA" id="ARBA00022842"/>
    </source>
</evidence>
<comment type="caution">
    <text evidence="12">The sequence shown here is derived from an EMBL/GenBank/DDBJ whole genome shotgun (WGS) entry which is preliminary data.</text>
</comment>
<dbReference type="PANTHER" id="PTHR13832">
    <property type="entry name" value="PROTEIN PHOSPHATASE 2C"/>
    <property type="match status" value="1"/>
</dbReference>
<evidence type="ECO:0000256" key="1">
    <source>
        <dbReference type="ARBA" id="ARBA00001936"/>
    </source>
</evidence>
<dbReference type="PANTHER" id="PTHR13832:SF803">
    <property type="entry name" value="PROTEIN PHOSPHATASE 1G"/>
    <property type="match status" value="1"/>
</dbReference>
<evidence type="ECO:0000256" key="2">
    <source>
        <dbReference type="ARBA" id="ARBA00006702"/>
    </source>
</evidence>
<keyword evidence="7" id="KW-0904">Protein phosphatase</keyword>
<dbReference type="AlphaFoldDB" id="A0A9P1C9X5"/>
<evidence type="ECO:0000313" key="12">
    <source>
        <dbReference type="EMBL" id="CAI3987689.1"/>
    </source>
</evidence>
<dbReference type="CDD" id="cd00143">
    <property type="entry name" value="PP2Cc"/>
    <property type="match status" value="1"/>
</dbReference>
<dbReference type="EMBL" id="CAMXCT020001191">
    <property type="protein sequence ID" value="CAL1141064.1"/>
    <property type="molecule type" value="Genomic_DNA"/>
</dbReference>
<keyword evidence="4" id="KW-0479">Metal-binding</keyword>
<reference evidence="13 14" key="2">
    <citation type="submission" date="2024-05" db="EMBL/GenBank/DDBJ databases">
        <authorList>
            <person name="Chen Y."/>
            <person name="Shah S."/>
            <person name="Dougan E. K."/>
            <person name="Thang M."/>
            <person name="Chan C."/>
        </authorList>
    </citation>
    <scope>NUCLEOTIDE SEQUENCE [LARGE SCALE GENOMIC DNA]</scope>
</reference>
<keyword evidence="14" id="KW-1185">Reference proteome</keyword>
<dbReference type="PROSITE" id="PS51746">
    <property type="entry name" value="PPM_2"/>
    <property type="match status" value="1"/>
</dbReference>
<proteinExistence type="inferred from homology"/>
<evidence type="ECO:0000256" key="10">
    <source>
        <dbReference type="ARBA" id="ARBA00048336"/>
    </source>
</evidence>
<evidence type="ECO:0000256" key="3">
    <source>
        <dbReference type="ARBA" id="ARBA00013081"/>
    </source>
</evidence>
<comment type="cofactor">
    <cofactor evidence="1">
        <name>Mn(2+)</name>
        <dbReference type="ChEBI" id="CHEBI:29035"/>
    </cofactor>
</comment>
<dbReference type="EMBL" id="CAMXCT030001191">
    <property type="protein sequence ID" value="CAL4775001.1"/>
    <property type="molecule type" value="Genomic_DNA"/>
</dbReference>
<reference evidence="12" key="1">
    <citation type="submission" date="2022-10" db="EMBL/GenBank/DDBJ databases">
        <authorList>
            <person name="Chen Y."/>
            <person name="Dougan E. K."/>
            <person name="Chan C."/>
            <person name="Rhodes N."/>
            <person name="Thang M."/>
        </authorList>
    </citation>
    <scope>NUCLEOTIDE SEQUENCE</scope>
</reference>
<dbReference type="InterPro" id="IPR001932">
    <property type="entry name" value="PPM-type_phosphatase-like_dom"/>
</dbReference>
<comment type="catalytic activity">
    <reaction evidence="9">
        <text>O-phospho-L-seryl-[protein] + H2O = L-seryl-[protein] + phosphate</text>
        <dbReference type="Rhea" id="RHEA:20629"/>
        <dbReference type="Rhea" id="RHEA-COMP:9863"/>
        <dbReference type="Rhea" id="RHEA-COMP:11604"/>
        <dbReference type="ChEBI" id="CHEBI:15377"/>
        <dbReference type="ChEBI" id="CHEBI:29999"/>
        <dbReference type="ChEBI" id="CHEBI:43474"/>
        <dbReference type="ChEBI" id="CHEBI:83421"/>
        <dbReference type="EC" id="3.1.3.16"/>
    </reaction>
</comment>
<evidence type="ECO:0000256" key="5">
    <source>
        <dbReference type="ARBA" id="ARBA00022801"/>
    </source>
</evidence>
<name>A0A9P1C9X5_9DINO</name>
<dbReference type="SMART" id="SM00332">
    <property type="entry name" value="PP2Cc"/>
    <property type="match status" value="1"/>
</dbReference>
<keyword evidence="8" id="KW-0464">Manganese</keyword>
<dbReference type="OrthoDB" id="10264738at2759"/>
<organism evidence="12">
    <name type="scientific">Cladocopium goreaui</name>
    <dbReference type="NCBI Taxonomy" id="2562237"/>
    <lineage>
        <taxon>Eukaryota</taxon>
        <taxon>Sar</taxon>
        <taxon>Alveolata</taxon>
        <taxon>Dinophyceae</taxon>
        <taxon>Suessiales</taxon>
        <taxon>Symbiodiniaceae</taxon>
        <taxon>Cladocopium</taxon>
    </lineage>
</organism>
<dbReference type="InterPro" id="IPR015655">
    <property type="entry name" value="PP2C"/>
</dbReference>
<keyword evidence="6" id="KW-0460">Magnesium</keyword>
<dbReference type="EMBL" id="CAMXCT010001191">
    <property type="protein sequence ID" value="CAI3987689.1"/>
    <property type="molecule type" value="Genomic_DNA"/>
</dbReference>
<protein>
    <recommendedName>
        <fullName evidence="3">protein-serine/threonine phosphatase</fullName>
        <ecNumber evidence="3">3.1.3.16</ecNumber>
    </recommendedName>
</protein>